<dbReference type="Gene3D" id="3.30.420.40">
    <property type="match status" value="1"/>
</dbReference>
<keyword evidence="1 4" id="KW-0808">Transferase</keyword>
<dbReference type="PANTHER" id="PTHR47363:SF1">
    <property type="entry name" value="GLUCOKINASE"/>
    <property type="match status" value="1"/>
</dbReference>
<dbReference type="Pfam" id="PF02685">
    <property type="entry name" value="Glucokinase"/>
    <property type="match status" value="1"/>
</dbReference>
<comment type="similarity">
    <text evidence="3">Belongs to the bacterial glucokinase family.</text>
</comment>
<evidence type="ECO:0000313" key="4">
    <source>
        <dbReference type="EMBL" id="SLM10177.1"/>
    </source>
</evidence>
<reference evidence="4" key="1">
    <citation type="submission" date="2017-02" db="EMBL/GenBank/DDBJ databases">
        <authorList>
            <person name="Regsiter A."/>
            <person name="William W."/>
        </authorList>
    </citation>
    <scope>NUCLEOTIDE SEQUENCE</scope>
    <source>
        <strain evidence="4">Bib</strain>
    </source>
</reference>
<dbReference type="Gene3D" id="3.40.367.20">
    <property type="match status" value="1"/>
</dbReference>
<evidence type="ECO:0000256" key="1">
    <source>
        <dbReference type="ARBA" id="ARBA00022679"/>
    </source>
</evidence>
<evidence type="ECO:0000256" key="2">
    <source>
        <dbReference type="ARBA" id="ARBA00022777"/>
    </source>
</evidence>
<dbReference type="GO" id="GO:0005536">
    <property type="term" value="F:D-glucose binding"/>
    <property type="evidence" value="ECO:0007669"/>
    <property type="project" value="InterPro"/>
</dbReference>
<dbReference type="CDD" id="cd24008">
    <property type="entry name" value="ASKHA_NBD_GLK"/>
    <property type="match status" value="1"/>
</dbReference>
<dbReference type="EMBL" id="FWDM01000004">
    <property type="protein sequence ID" value="SLM10177.1"/>
    <property type="molecule type" value="Genomic_DNA"/>
</dbReference>
<dbReference type="EC" id="2.7.1.2" evidence="4"/>
<protein>
    <submittedName>
        <fullName evidence="4">Putative Glucokinase</fullName>
        <ecNumber evidence="4">2.7.1.2</ecNumber>
    </submittedName>
</protein>
<dbReference type="GO" id="GO:0006096">
    <property type="term" value="P:glycolytic process"/>
    <property type="evidence" value="ECO:0007669"/>
    <property type="project" value="InterPro"/>
</dbReference>
<dbReference type="GO" id="GO:0004340">
    <property type="term" value="F:glucokinase activity"/>
    <property type="evidence" value="ECO:0007669"/>
    <property type="project" value="UniProtKB-EC"/>
</dbReference>
<proteinExistence type="inferred from homology"/>
<dbReference type="AlphaFoldDB" id="A0A3P3XFU2"/>
<keyword evidence="2 4" id="KW-0418">Kinase</keyword>
<gene>
    <name evidence="4" type="ORF">SPIROBIBN47_120011</name>
</gene>
<accession>A0A3P3XFU2</accession>
<evidence type="ECO:0000256" key="3">
    <source>
        <dbReference type="RuleBase" id="RU004046"/>
    </source>
</evidence>
<organism evidence="4">
    <name type="scientific">uncultured spirochete</name>
    <dbReference type="NCBI Taxonomy" id="156406"/>
    <lineage>
        <taxon>Bacteria</taxon>
        <taxon>Pseudomonadati</taxon>
        <taxon>Spirochaetota</taxon>
        <taxon>Spirochaetia</taxon>
        <taxon>Spirochaetales</taxon>
        <taxon>environmental samples</taxon>
    </lineage>
</organism>
<dbReference type="SUPFAM" id="SSF53067">
    <property type="entry name" value="Actin-like ATPase domain"/>
    <property type="match status" value="1"/>
</dbReference>
<dbReference type="InterPro" id="IPR043129">
    <property type="entry name" value="ATPase_NBD"/>
</dbReference>
<sequence length="380" mass="40764">MSKTFLVADIGGTNTNLALARHDGKTIELVFKERYSTQDERSLLEPVQRFLKAASSLGFSEAIDFCCVSGAGPVQADETIQLTNAPWSISASELSALLGVPVRLINDFTALSYAVTLLNYKNEAEITRLPHLDGSLGEPADGLMLIVGAGTGLGVGFVDRHGKSVTAYPSEGGHSELPCFDALSHYFSEWLSERYGYPAGAELAISGQGIANIFEFVCTEKLDARMIAAEYGIPQPGSGSGLGSGLDAGLEASLDAGPSELSKGILKTPRTAWPAAIAANSRTDAHCALTMELFVRLYALKAANLVSILLPRGGVWLAGGISSKNETWLLENHRFMRWFEKNYAPHIREFLSKTPVLIVKNYDISLLGAAEAAHQFSEHG</sequence>
<dbReference type="GO" id="GO:0005524">
    <property type="term" value="F:ATP binding"/>
    <property type="evidence" value="ECO:0007669"/>
    <property type="project" value="InterPro"/>
</dbReference>
<dbReference type="PANTHER" id="PTHR47363">
    <property type="entry name" value="GLUCOKINASE"/>
    <property type="match status" value="1"/>
</dbReference>
<dbReference type="InterPro" id="IPR003836">
    <property type="entry name" value="Glucokinase"/>
</dbReference>
<name>A0A3P3XFU2_9SPIR</name>